<dbReference type="SUPFAM" id="SSF51182">
    <property type="entry name" value="RmlC-like cupins"/>
    <property type="match status" value="1"/>
</dbReference>
<gene>
    <name evidence="2" type="ORF">SAMN02745158_02365</name>
</gene>
<dbReference type="PANTHER" id="PTHR40112:SF1">
    <property type="entry name" value="H2HPP ISOMERASE"/>
    <property type="match status" value="1"/>
</dbReference>
<evidence type="ECO:0000313" key="2">
    <source>
        <dbReference type="EMBL" id="SHF04718.1"/>
    </source>
</evidence>
<organism evidence="2 3">
    <name type="scientific">Lactonifactor longoviformis DSM 17459</name>
    <dbReference type="NCBI Taxonomy" id="1122155"/>
    <lineage>
        <taxon>Bacteria</taxon>
        <taxon>Bacillati</taxon>
        <taxon>Bacillota</taxon>
        <taxon>Clostridia</taxon>
        <taxon>Eubacteriales</taxon>
        <taxon>Clostridiaceae</taxon>
        <taxon>Lactonifactor</taxon>
    </lineage>
</organism>
<protein>
    <submittedName>
        <fullName evidence="2">Cupin domain-containing protein</fullName>
    </submittedName>
</protein>
<proteinExistence type="predicted"/>
<dbReference type="Proteomes" id="UP000184245">
    <property type="component" value="Unassembled WGS sequence"/>
</dbReference>
<accession>A0A1M4YGC2</accession>
<dbReference type="PANTHER" id="PTHR40112">
    <property type="entry name" value="H2HPP ISOMERASE"/>
    <property type="match status" value="1"/>
</dbReference>
<dbReference type="InterPro" id="IPR011051">
    <property type="entry name" value="RmlC_Cupin_sf"/>
</dbReference>
<dbReference type="Pfam" id="PF07883">
    <property type="entry name" value="Cupin_2"/>
    <property type="match status" value="1"/>
</dbReference>
<name>A0A1M4YGC2_9CLOT</name>
<dbReference type="Gene3D" id="2.60.120.10">
    <property type="entry name" value="Jelly Rolls"/>
    <property type="match status" value="1"/>
</dbReference>
<evidence type="ECO:0000259" key="1">
    <source>
        <dbReference type="Pfam" id="PF07883"/>
    </source>
</evidence>
<keyword evidence="3" id="KW-1185">Reference proteome</keyword>
<evidence type="ECO:0000313" key="3">
    <source>
        <dbReference type="Proteomes" id="UP000184245"/>
    </source>
</evidence>
<dbReference type="InterPro" id="IPR014710">
    <property type="entry name" value="RmlC-like_jellyroll"/>
</dbReference>
<reference evidence="2 3" key="1">
    <citation type="submission" date="2016-11" db="EMBL/GenBank/DDBJ databases">
        <authorList>
            <person name="Jaros S."/>
            <person name="Januszkiewicz K."/>
            <person name="Wedrychowicz H."/>
        </authorList>
    </citation>
    <scope>NUCLEOTIDE SEQUENCE [LARGE SCALE GENOMIC DNA]</scope>
    <source>
        <strain evidence="2 3">DSM 17459</strain>
    </source>
</reference>
<dbReference type="InterPro" id="IPR052535">
    <property type="entry name" value="Bacilysin_H2HPP_isomerase"/>
</dbReference>
<sequence length="104" mass="11510">MNEFITPPNHVNFKAKRLFGEMGQIIDGSVAYVDLNGGGPIQRHTHEHNHLFIVTKGEARIEVGEETIIVKKDESYLVNGKVPHAVWNNCSSETVMIGISVKGL</sequence>
<feature type="domain" description="Cupin type-2" evidence="1">
    <location>
        <begin position="32"/>
        <end position="96"/>
    </location>
</feature>
<dbReference type="AlphaFoldDB" id="A0A1M4YGC2"/>
<dbReference type="STRING" id="1122155.SAMN02745158_02365"/>
<dbReference type="InterPro" id="IPR013096">
    <property type="entry name" value="Cupin_2"/>
</dbReference>
<dbReference type="OrthoDB" id="1094211at2"/>
<dbReference type="RefSeq" id="WP_072851964.1">
    <property type="nucleotide sequence ID" value="NZ_FQVI01000011.1"/>
</dbReference>
<dbReference type="EMBL" id="FQVI01000011">
    <property type="protein sequence ID" value="SHF04718.1"/>
    <property type="molecule type" value="Genomic_DNA"/>
</dbReference>